<dbReference type="EMBL" id="LNQE01001490">
    <property type="protein sequence ID" value="KUG16561.1"/>
    <property type="molecule type" value="Genomic_DNA"/>
</dbReference>
<comment type="caution">
    <text evidence="2">The sequence shown here is derived from an EMBL/GenBank/DDBJ whole genome shotgun (WGS) entry which is preliminary data.</text>
</comment>
<evidence type="ECO:0000256" key="1">
    <source>
        <dbReference type="SAM" id="MobiDB-lite"/>
    </source>
</evidence>
<proteinExistence type="predicted"/>
<feature type="region of interest" description="Disordered" evidence="1">
    <location>
        <begin position="1"/>
        <end position="39"/>
    </location>
</feature>
<reference evidence="2" key="1">
    <citation type="journal article" date="2015" name="Proc. Natl. Acad. Sci. U.S.A.">
        <title>Networks of energetic and metabolic interactions define dynamics in microbial communities.</title>
        <authorList>
            <person name="Embree M."/>
            <person name="Liu J.K."/>
            <person name="Al-Bassam M.M."/>
            <person name="Zengler K."/>
        </authorList>
    </citation>
    <scope>NUCLEOTIDE SEQUENCE</scope>
</reference>
<sequence length="39" mass="4432">MTHHEEKKEEKEEKAAKVEPIKPGDKRGGKKKGLLDTCQ</sequence>
<dbReference type="AlphaFoldDB" id="A0A0W8F6T1"/>
<protein>
    <submittedName>
        <fullName evidence="2">Uncharacterized protein</fullName>
    </submittedName>
</protein>
<accession>A0A0W8F6T1</accession>
<feature type="compositionally biased region" description="Basic and acidic residues" evidence="1">
    <location>
        <begin position="1"/>
        <end position="27"/>
    </location>
</feature>
<organism evidence="2">
    <name type="scientific">hydrocarbon metagenome</name>
    <dbReference type="NCBI Taxonomy" id="938273"/>
    <lineage>
        <taxon>unclassified sequences</taxon>
        <taxon>metagenomes</taxon>
        <taxon>ecological metagenomes</taxon>
    </lineage>
</organism>
<evidence type="ECO:0000313" key="2">
    <source>
        <dbReference type="EMBL" id="KUG16561.1"/>
    </source>
</evidence>
<gene>
    <name evidence="2" type="ORF">ASZ90_013780</name>
</gene>
<name>A0A0W8F6T1_9ZZZZ</name>